<evidence type="ECO:0000313" key="3">
    <source>
        <dbReference type="Proteomes" id="UP001597237"/>
    </source>
</evidence>
<name>A0ABW4N5N7_9CAUL</name>
<proteinExistence type="predicted"/>
<comment type="caution">
    <text evidence="2">The sequence shown here is derived from an EMBL/GenBank/DDBJ whole genome shotgun (WGS) entry which is preliminary data.</text>
</comment>
<dbReference type="EMBL" id="JBHUEY010000006">
    <property type="protein sequence ID" value="MFD1785385.1"/>
    <property type="molecule type" value="Genomic_DNA"/>
</dbReference>
<protein>
    <submittedName>
        <fullName evidence="2">Uncharacterized protein</fullName>
    </submittedName>
</protein>
<keyword evidence="3" id="KW-1185">Reference proteome</keyword>
<sequence>MAPTQNGEKRSAGIRVAIAIGAAISAALLILATLIHYVYGPRTPLVVLGALLGIALLSARIPLEREWGRPRRNILLGAAAYGLVIGCSLWVVEDGWSPAVLLFGLGLSAILVFRAALWEVDWRTDERRAADEAAAAKAVELSSFPIRRERPPEALEGERPHL</sequence>
<feature type="transmembrane region" description="Helical" evidence="1">
    <location>
        <begin position="45"/>
        <end position="63"/>
    </location>
</feature>
<organism evidence="2 3">
    <name type="scientific">Phenylobacterium terrae</name>
    <dbReference type="NCBI Taxonomy" id="2665495"/>
    <lineage>
        <taxon>Bacteria</taxon>
        <taxon>Pseudomonadati</taxon>
        <taxon>Pseudomonadota</taxon>
        <taxon>Alphaproteobacteria</taxon>
        <taxon>Caulobacterales</taxon>
        <taxon>Caulobacteraceae</taxon>
        <taxon>Phenylobacterium</taxon>
    </lineage>
</organism>
<keyword evidence="1" id="KW-0472">Membrane</keyword>
<keyword evidence="1" id="KW-0812">Transmembrane</keyword>
<evidence type="ECO:0000313" key="2">
    <source>
        <dbReference type="EMBL" id="MFD1785385.1"/>
    </source>
</evidence>
<feature type="transmembrane region" description="Helical" evidence="1">
    <location>
        <begin position="75"/>
        <end position="92"/>
    </location>
</feature>
<keyword evidence="1" id="KW-1133">Transmembrane helix</keyword>
<accession>A0ABW4N5N7</accession>
<feature type="transmembrane region" description="Helical" evidence="1">
    <location>
        <begin position="98"/>
        <end position="118"/>
    </location>
</feature>
<dbReference type="RefSeq" id="WP_377281446.1">
    <property type="nucleotide sequence ID" value="NZ_JBHRSI010000004.1"/>
</dbReference>
<gene>
    <name evidence="2" type="ORF">ACFSC0_18440</name>
</gene>
<evidence type="ECO:0000256" key="1">
    <source>
        <dbReference type="SAM" id="Phobius"/>
    </source>
</evidence>
<feature type="transmembrane region" description="Helical" evidence="1">
    <location>
        <begin position="12"/>
        <end position="39"/>
    </location>
</feature>
<dbReference type="Proteomes" id="UP001597237">
    <property type="component" value="Unassembled WGS sequence"/>
</dbReference>
<reference evidence="3" key="1">
    <citation type="journal article" date="2019" name="Int. J. Syst. Evol. Microbiol.">
        <title>The Global Catalogue of Microorganisms (GCM) 10K type strain sequencing project: providing services to taxonomists for standard genome sequencing and annotation.</title>
        <authorList>
            <consortium name="The Broad Institute Genomics Platform"/>
            <consortium name="The Broad Institute Genome Sequencing Center for Infectious Disease"/>
            <person name="Wu L."/>
            <person name="Ma J."/>
        </authorList>
    </citation>
    <scope>NUCLEOTIDE SEQUENCE [LARGE SCALE GENOMIC DNA]</scope>
    <source>
        <strain evidence="3">DFY28</strain>
    </source>
</reference>